<feature type="coiled-coil region" evidence="1">
    <location>
        <begin position="147"/>
        <end position="189"/>
    </location>
</feature>
<gene>
    <name evidence="3" type="primary">Contig19835.g21036</name>
    <name evidence="3" type="ORF">STYLEM_19140</name>
</gene>
<feature type="region of interest" description="Disordered" evidence="2">
    <location>
        <begin position="916"/>
        <end position="937"/>
    </location>
</feature>
<feature type="coiled-coil region" evidence="1">
    <location>
        <begin position="311"/>
        <end position="356"/>
    </location>
</feature>
<proteinExistence type="predicted"/>
<dbReference type="Proteomes" id="UP000039865">
    <property type="component" value="Unassembled WGS sequence"/>
</dbReference>
<evidence type="ECO:0000256" key="1">
    <source>
        <dbReference type="SAM" id="Coils"/>
    </source>
</evidence>
<dbReference type="AlphaFoldDB" id="A0A078B656"/>
<keyword evidence="4" id="KW-1185">Reference proteome</keyword>
<protein>
    <submittedName>
        <fullName evidence="3">Uncharacterized protein</fullName>
    </submittedName>
</protein>
<reference evidence="3 4" key="1">
    <citation type="submission" date="2014-06" db="EMBL/GenBank/DDBJ databases">
        <authorList>
            <person name="Swart Estienne"/>
        </authorList>
    </citation>
    <scope>NUCLEOTIDE SEQUENCE [LARGE SCALE GENOMIC DNA]</scope>
    <source>
        <strain evidence="3 4">130c</strain>
    </source>
</reference>
<feature type="region of interest" description="Disordered" evidence="2">
    <location>
        <begin position="102"/>
        <end position="142"/>
    </location>
</feature>
<feature type="coiled-coil region" evidence="1">
    <location>
        <begin position="584"/>
        <end position="639"/>
    </location>
</feature>
<dbReference type="InParanoid" id="A0A078B656"/>
<evidence type="ECO:0000313" key="4">
    <source>
        <dbReference type="Proteomes" id="UP000039865"/>
    </source>
</evidence>
<feature type="compositionally biased region" description="Polar residues" evidence="2">
    <location>
        <begin position="927"/>
        <end position="937"/>
    </location>
</feature>
<keyword evidence="1" id="KW-0175">Coiled coil</keyword>
<sequence>MNSNYNQRPQTSAPAFTLARNSENSIPDQSPQGEHSFDINQKYLSREEKISSYQSNFHPYLSKEISPMSGNNLANNQHWAQNNNQLGGLGSVSTYGMDILSSEKKQNRSRRKSKQKRQSDQFNQFSSSHAGHRSSSDAIGGQTGTYTQEIENILNQKEQELQQVNQLRIQTLENIIEEKMRIIESLEKQTGPSVGANTVIGNVGGIGSSLLVQSPMHQNQINSTGQLLQATRQNTPNLGFNKFSQNSGNVLSGGSAIEASSSNHLHHYLNHNIDEQPYLNQQLSKYKQRALKYKGLYNSVKNALQAEQINSNNYLQQYEEQRIKNQELEIRVSSVQLKIEQEIKRVKQECQSLIKKQEQDFNEERVQMQNQVQIKCLEVEQKQQIINEYRNDQQKAKEFQGLREEMIHKLQQKNSDIRLLELEIQRLITDNNSIQQSNEDLINEMEHLRQSSMEHLENMERELQQKYDQAQNGEQELRDLQEQFLEFREAKKLKENDLKLQLDKYKHDVDVINRDKSLEIQHLKLVSETERLNLKSEFEVRQEILSKENSYLIEERKKLKSDIKEWQSKFEAEFKLYKHETDLLRNELLKVKREELNKNKLQEEIDNLKQVKAQQKAQLEKMMLDNQSLQRQLQMAKNAINNQGNFQQNTILNTQNSNNQIDNNSFIQGENPNQKSFIITDVQQQYSDRRHHSQRSAHLQKQDQTQIITENDLPLQISPNHPQLTQISGNLTPRERQTTQTHHKVFSDQINSINFQKEYFAMKEDNTNYKIQVYDLQQQVQILDSKLQELEHKRNELANHNKQRRKDLDELEKKYNDGVIKNKDLENQITELNHFQKQLSHDIESKDREISYLQDKINKLNDPITVKYEKDGLVQTYKKRVAEMEEYIQLLETKIAELKAQQFEVTLKQQNAKENHNYSQMGGGAKMQSQGSNDQGNLKRLSVQSRDNQQTSFSNANTQEYYHYNNDNHNSNSYGKINQHKQTLQSSFKDKIASMKMQLNL</sequence>
<name>A0A078B656_STYLE</name>
<evidence type="ECO:0000313" key="3">
    <source>
        <dbReference type="EMBL" id="CDW90000.1"/>
    </source>
</evidence>
<organism evidence="3 4">
    <name type="scientific">Stylonychia lemnae</name>
    <name type="common">Ciliate</name>
    <dbReference type="NCBI Taxonomy" id="5949"/>
    <lineage>
        <taxon>Eukaryota</taxon>
        <taxon>Sar</taxon>
        <taxon>Alveolata</taxon>
        <taxon>Ciliophora</taxon>
        <taxon>Intramacronucleata</taxon>
        <taxon>Spirotrichea</taxon>
        <taxon>Stichotrichia</taxon>
        <taxon>Sporadotrichida</taxon>
        <taxon>Oxytrichidae</taxon>
        <taxon>Stylonychinae</taxon>
        <taxon>Stylonychia</taxon>
    </lineage>
</organism>
<feature type="coiled-coil region" evidence="1">
    <location>
        <begin position="874"/>
        <end position="901"/>
    </location>
</feature>
<dbReference type="EMBL" id="CCKQ01018064">
    <property type="protein sequence ID" value="CDW90000.1"/>
    <property type="molecule type" value="Genomic_DNA"/>
</dbReference>
<feature type="coiled-coil region" evidence="1">
    <location>
        <begin position="773"/>
        <end position="828"/>
    </location>
</feature>
<feature type="compositionally biased region" description="Basic residues" evidence="2">
    <location>
        <begin position="107"/>
        <end position="116"/>
    </location>
</feature>
<evidence type="ECO:0000256" key="2">
    <source>
        <dbReference type="SAM" id="MobiDB-lite"/>
    </source>
</evidence>
<feature type="coiled-coil region" evidence="1">
    <location>
        <begin position="403"/>
        <end position="497"/>
    </location>
</feature>
<accession>A0A078B656</accession>